<gene>
    <name evidence="2" type="ORF">BYL167_LOCUS23952</name>
    <name evidence="3" type="ORF">BYL167_LOCUS24032</name>
    <name evidence="5" type="ORF">GIL414_LOCUS27188</name>
    <name evidence="6" type="ORF">GIL414_LOCUS27268</name>
    <name evidence="4" type="ORF">SMN809_LOCUS26707</name>
</gene>
<evidence type="ECO:0000313" key="5">
    <source>
        <dbReference type="EMBL" id="CAF4332323.1"/>
    </source>
</evidence>
<feature type="region of interest" description="Disordered" evidence="1">
    <location>
        <begin position="1"/>
        <end position="20"/>
    </location>
</feature>
<evidence type="ECO:0000313" key="7">
    <source>
        <dbReference type="Proteomes" id="UP000681967"/>
    </source>
</evidence>
<dbReference type="Proteomes" id="UP000681720">
    <property type="component" value="Unassembled WGS sequence"/>
</dbReference>
<organism evidence="3 7">
    <name type="scientific">Rotaria magnacalcarata</name>
    <dbReference type="NCBI Taxonomy" id="392030"/>
    <lineage>
        <taxon>Eukaryota</taxon>
        <taxon>Metazoa</taxon>
        <taxon>Spiralia</taxon>
        <taxon>Gnathifera</taxon>
        <taxon>Rotifera</taxon>
        <taxon>Eurotatoria</taxon>
        <taxon>Bdelloidea</taxon>
        <taxon>Philodinida</taxon>
        <taxon>Philodinidae</taxon>
        <taxon>Rotaria</taxon>
    </lineage>
</organism>
<feature type="non-terminal residue" evidence="3">
    <location>
        <position position="1"/>
    </location>
</feature>
<dbReference type="EMBL" id="CAJOBH010019319">
    <property type="protein sequence ID" value="CAF4211553.1"/>
    <property type="molecule type" value="Genomic_DNA"/>
</dbReference>
<dbReference type="EMBL" id="CAJOBI010039036">
    <property type="protein sequence ID" value="CAF4315065.1"/>
    <property type="molecule type" value="Genomic_DNA"/>
</dbReference>
<dbReference type="Proteomes" id="UP000676336">
    <property type="component" value="Unassembled WGS sequence"/>
</dbReference>
<dbReference type="EMBL" id="CAJOBJ010042195">
    <property type="protein sequence ID" value="CAF4332323.1"/>
    <property type="molecule type" value="Genomic_DNA"/>
</dbReference>
<evidence type="ECO:0000313" key="6">
    <source>
        <dbReference type="EMBL" id="CAF4334329.1"/>
    </source>
</evidence>
<comment type="caution">
    <text evidence="3">The sequence shown here is derived from an EMBL/GenBank/DDBJ whole genome shotgun (WGS) entry which is preliminary data.</text>
</comment>
<accession>A0A8S2S800</accession>
<protein>
    <submittedName>
        <fullName evidence="3">Uncharacterized protein</fullName>
    </submittedName>
</protein>
<feature type="non-terminal residue" evidence="3">
    <location>
        <position position="84"/>
    </location>
</feature>
<dbReference type="Proteomes" id="UP000681967">
    <property type="component" value="Unassembled WGS sequence"/>
</dbReference>
<evidence type="ECO:0000256" key="1">
    <source>
        <dbReference type="SAM" id="MobiDB-lite"/>
    </source>
</evidence>
<evidence type="ECO:0000313" key="4">
    <source>
        <dbReference type="EMBL" id="CAF4315065.1"/>
    </source>
</evidence>
<feature type="compositionally biased region" description="Low complexity" evidence="1">
    <location>
        <begin position="9"/>
        <end position="18"/>
    </location>
</feature>
<sequence length="84" mass="9817">QQRRLPKRSNQQAQSNSSRKTLELLEHFMPQNRRIYNFGVKTLKPRPIDPSDLARQIEALTITSKERYISSTPERILDAPDLID</sequence>
<proteinExistence type="predicted"/>
<evidence type="ECO:0000313" key="3">
    <source>
        <dbReference type="EMBL" id="CAF4211553.1"/>
    </source>
</evidence>
<dbReference type="EMBL" id="CAJOBJ010042650">
    <property type="protein sequence ID" value="CAF4334329.1"/>
    <property type="molecule type" value="Genomic_DNA"/>
</dbReference>
<dbReference type="EMBL" id="CAJOBH010018967">
    <property type="protein sequence ID" value="CAF4209579.1"/>
    <property type="molecule type" value="Genomic_DNA"/>
</dbReference>
<name>A0A8S2S800_9BILA</name>
<reference evidence="3" key="1">
    <citation type="submission" date="2021-02" db="EMBL/GenBank/DDBJ databases">
        <authorList>
            <person name="Nowell W R."/>
        </authorList>
    </citation>
    <scope>NUCLEOTIDE SEQUENCE</scope>
</reference>
<evidence type="ECO:0000313" key="2">
    <source>
        <dbReference type="EMBL" id="CAF4209579.1"/>
    </source>
</evidence>
<dbReference type="AlphaFoldDB" id="A0A8S2S800"/>